<dbReference type="Gramene" id="novel_model_3308_5bd9a17a">
    <property type="protein sequence ID" value="cds.novel_model_3308_5bd9a17a"/>
    <property type="gene ID" value="novel_gene_1756_5bd9a17a"/>
</dbReference>
<proteinExistence type="predicted"/>
<feature type="compositionally biased region" description="Basic residues" evidence="1">
    <location>
        <begin position="43"/>
        <end position="57"/>
    </location>
</feature>
<evidence type="ECO:0000256" key="1">
    <source>
        <dbReference type="SAM" id="MobiDB-lite"/>
    </source>
</evidence>
<feature type="region of interest" description="Disordered" evidence="1">
    <location>
        <begin position="43"/>
        <end position="71"/>
    </location>
</feature>
<evidence type="ECO:0000313" key="3">
    <source>
        <dbReference type="Proteomes" id="UP000596661"/>
    </source>
</evidence>
<accession>A0A803QZM2</accession>
<protein>
    <submittedName>
        <fullName evidence="2">Uncharacterized protein</fullName>
    </submittedName>
</protein>
<name>A0A803QZM2_CANSA</name>
<dbReference type="Proteomes" id="UP000596661">
    <property type="component" value="Chromosome 4"/>
</dbReference>
<evidence type="ECO:0000313" key="2">
    <source>
        <dbReference type="EnsemblPlants" id="cds.novel_model_3308_5bd9a17a"/>
    </source>
</evidence>
<dbReference type="AlphaFoldDB" id="A0A803QZM2"/>
<dbReference type="EMBL" id="UZAU01000372">
    <property type="status" value="NOT_ANNOTATED_CDS"/>
    <property type="molecule type" value="Genomic_DNA"/>
</dbReference>
<keyword evidence="3" id="KW-1185">Reference proteome</keyword>
<sequence>MGKLAQDLKKGFLHMIRSCKTTTTTETEDGEQPKLRSVQRVIRRRGKGIRIKAPRSPKRPEVPKGPPPQTS</sequence>
<dbReference type="OMA" id="CRGNENG"/>
<organism evidence="2 3">
    <name type="scientific">Cannabis sativa</name>
    <name type="common">Hemp</name>
    <name type="synonym">Marijuana</name>
    <dbReference type="NCBI Taxonomy" id="3483"/>
    <lineage>
        <taxon>Eukaryota</taxon>
        <taxon>Viridiplantae</taxon>
        <taxon>Streptophyta</taxon>
        <taxon>Embryophyta</taxon>
        <taxon>Tracheophyta</taxon>
        <taxon>Spermatophyta</taxon>
        <taxon>Magnoliopsida</taxon>
        <taxon>eudicotyledons</taxon>
        <taxon>Gunneridae</taxon>
        <taxon>Pentapetalae</taxon>
        <taxon>rosids</taxon>
        <taxon>fabids</taxon>
        <taxon>Rosales</taxon>
        <taxon>Cannabaceae</taxon>
        <taxon>Cannabis</taxon>
    </lineage>
</organism>
<reference evidence="2" key="2">
    <citation type="submission" date="2021-03" db="UniProtKB">
        <authorList>
            <consortium name="EnsemblPlants"/>
        </authorList>
    </citation>
    <scope>IDENTIFICATION</scope>
</reference>
<reference evidence="2" key="1">
    <citation type="submission" date="2018-11" db="EMBL/GenBank/DDBJ databases">
        <authorList>
            <person name="Grassa J C."/>
        </authorList>
    </citation>
    <scope>NUCLEOTIDE SEQUENCE [LARGE SCALE GENOMIC DNA]</scope>
</reference>
<dbReference type="EnsemblPlants" id="novel_model_3308_5bd9a17a">
    <property type="protein sequence ID" value="cds.novel_model_3308_5bd9a17a"/>
    <property type="gene ID" value="novel_gene_1756_5bd9a17a"/>
</dbReference>